<dbReference type="Gramene" id="PHT70252">
    <property type="protein sequence ID" value="PHT70252"/>
    <property type="gene ID" value="T459_25356"/>
</dbReference>
<dbReference type="OrthoDB" id="10286850at2759"/>
<dbReference type="EMBL" id="AYRZ02000001">
    <property type="protein sequence ID" value="PHT92807.1"/>
    <property type="molecule type" value="Genomic_DNA"/>
</dbReference>
<dbReference type="EMBL" id="AYRZ02000129">
    <property type="protein sequence ID" value="PHT61636.1"/>
    <property type="molecule type" value="Genomic_DNA"/>
</dbReference>
<reference evidence="3" key="2">
    <citation type="journal article" date="2014" name="Nat. Genet.">
        <title>Genome sequence of the hot pepper provides insights into the evolution of pungency in Capsicum species.</title>
        <authorList>
            <person name="Kim S."/>
            <person name="Park M."/>
            <person name="Yeom S.I."/>
            <person name="Kim Y.M."/>
            <person name="Lee J.M."/>
            <person name="Lee H.A."/>
            <person name="Seo E."/>
            <person name="Choi J."/>
            <person name="Cheong K."/>
            <person name="Kim K.T."/>
            <person name="Jung K."/>
            <person name="Lee G.W."/>
            <person name="Oh S.K."/>
            <person name="Bae C."/>
            <person name="Kim S.B."/>
            <person name="Lee H.Y."/>
            <person name="Kim S.Y."/>
            <person name="Kim M.S."/>
            <person name="Kang B.C."/>
            <person name="Jo Y.D."/>
            <person name="Yang H.B."/>
            <person name="Jeong H.J."/>
            <person name="Kang W.H."/>
            <person name="Kwon J.K."/>
            <person name="Shin C."/>
            <person name="Lim J.Y."/>
            <person name="Park J.H."/>
            <person name="Huh J.H."/>
            <person name="Kim J.S."/>
            <person name="Kim B.D."/>
            <person name="Cohen O."/>
            <person name="Paran I."/>
            <person name="Suh M.C."/>
            <person name="Lee S.B."/>
            <person name="Kim Y.K."/>
            <person name="Shin Y."/>
            <person name="Noh S.J."/>
            <person name="Park J."/>
            <person name="Seo Y.S."/>
            <person name="Kwon S.Y."/>
            <person name="Kim H.A."/>
            <person name="Park J.M."/>
            <person name="Kim H.J."/>
            <person name="Choi S.B."/>
            <person name="Bosland P.W."/>
            <person name="Reeves G."/>
            <person name="Jo S.H."/>
            <person name="Lee B.W."/>
            <person name="Cho H.T."/>
            <person name="Choi H.S."/>
            <person name="Lee M.S."/>
            <person name="Yu Y."/>
            <person name="Do Choi Y."/>
            <person name="Park B.S."/>
            <person name="van Deynze A."/>
            <person name="Ashrafi H."/>
            <person name="Hill T."/>
            <person name="Kim W.T."/>
            <person name="Pai H.S."/>
            <person name="Ahn H.K."/>
            <person name="Yeam I."/>
            <person name="Giovannoni J.J."/>
            <person name="Rose J.K."/>
            <person name="Sorensen I."/>
            <person name="Lee S.J."/>
            <person name="Kim R.W."/>
            <person name="Choi I.Y."/>
            <person name="Choi B.S."/>
            <person name="Lim J.S."/>
            <person name="Lee Y.H."/>
            <person name="Choi D."/>
        </authorList>
    </citation>
    <scope>NUCLEOTIDE SEQUENCE [LARGE SCALE GENOMIC DNA]</scope>
</reference>
<organism evidence="2">
    <name type="scientific">Capsicum annuum</name>
    <name type="common">Capsicum pepper</name>
    <dbReference type="NCBI Taxonomy" id="4072"/>
    <lineage>
        <taxon>Eukaryota</taxon>
        <taxon>Viridiplantae</taxon>
        <taxon>Streptophyta</taxon>
        <taxon>Embryophyta</taxon>
        <taxon>Tracheophyta</taxon>
        <taxon>Spermatophyta</taxon>
        <taxon>Magnoliopsida</taxon>
        <taxon>eudicotyledons</taxon>
        <taxon>Gunneridae</taxon>
        <taxon>Pentapetalae</taxon>
        <taxon>asterids</taxon>
        <taxon>lamiids</taxon>
        <taxon>Solanales</taxon>
        <taxon>Solanaceae</taxon>
        <taxon>Solanoideae</taxon>
        <taxon>Capsiceae</taxon>
        <taxon>Capsicum</taxon>
    </lineage>
</organism>
<gene>
    <name evidence="2" type="primary">orf107c</name>
    <name evidence="6" type="ORF">T459_00689</name>
    <name evidence="5" type="ORF">T459_25356</name>
    <name evidence="4" type="ORF">T459_33876</name>
    <name evidence="3" type="ORF">T459_34510</name>
</gene>
<evidence type="ECO:0000313" key="6">
    <source>
        <dbReference type="EMBL" id="PHT92807.1"/>
    </source>
</evidence>
<evidence type="ECO:0000313" key="2">
    <source>
        <dbReference type="EMBL" id="AIG90173.1"/>
    </source>
</evidence>
<dbReference type="AlphaFoldDB" id="A0A075VTM3"/>
<protein>
    <submittedName>
        <fullName evidence="2">Uncharacterized protein</fullName>
    </submittedName>
</protein>
<accession>A0A075VTM3</accession>
<dbReference type="Gramene" id="PHT92807">
    <property type="protein sequence ID" value="PHT92807"/>
    <property type="gene ID" value="T459_00689"/>
</dbReference>
<evidence type="ECO:0000313" key="7">
    <source>
        <dbReference type="Proteomes" id="UP000222542"/>
    </source>
</evidence>
<evidence type="ECO:0000313" key="4">
    <source>
        <dbReference type="EMBL" id="PHT62302.1"/>
    </source>
</evidence>
<sequence>MNLESRSEVIVCSRNAMEPNNLSKVEVTKFEELHTRESEEADQFLQRKGMKVGDPEEKKRVEYIYTCGMNPLRAAKALQNPHSKTANHNLVMTVPLTGNSFQAALIK</sequence>
<dbReference type="Gramene" id="PHT61636">
    <property type="protein sequence ID" value="PHT61636"/>
    <property type="gene ID" value="T459_34510"/>
</dbReference>
<dbReference type="Proteomes" id="UP000222542">
    <property type="component" value="Unassembled WGS sequence"/>
</dbReference>
<dbReference type="Gramene" id="PHT62302">
    <property type="protein sequence ID" value="PHT62302"/>
    <property type="gene ID" value="T459_33876"/>
</dbReference>
<geneLocation type="mitochondrion" evidence="2"/>
<dbReference type="RefSeq" id="YP_009049815.1">
    <property type="nucleotide sequence ID" value="NC_024624.1"/>
</dbReference>
<accession>A0A1U8QD79</accession>
<evidence type="ECO:0000313" key="1">
    <source>
        <dbReference type="EMBL" id="AIG89803.1"/>
    </source>
</evidence>
<reference evidence="1" key="1">
    <citation type="journal article" date="2014" name="BMC Genomics">
        <title>Extensive structural variations between mitochondrial genomes of CMS and normal peppers (Capsicum annuum L.) revealed by complete nucleotide sequencing.</title>
        <authorList>
            <person name="Jo Y.D."/>
            <person name="Choi Y."/>
            <person name="Kim D.H."/>
            <person name="Kim B.D."/>
            <person name="Kang B.C."/>
        </authorList>
    </citation>
    <scope>NUCLEOTIDE SEQUENCE</scope>
</reference>
<dbReference type="EMBL" id="KJ865410">
    <property type="protein sequence ID" value="AIG90173.1"/>
    <property type="molecule type" value="Genomic_DNA"/>
</dbReference>
<dbReference type="EMBL" id="AYRZ02000010">
    <property type="protein sequence ID" value="PHT70252.1"/>
    <property type="molecule type" value="Genomic_DNA"/>
</dbReference>
<evidence type="ECO:0000313" key="5">
    <source>
        <dbReference type="EMBL" id="PHT70252.1"/>
    </source>
</evidence>
<keyword evidence="2" id="KW-0496">Mitochondrion</keyword>
<proteinExistence type="predicted"/>
<dbReference type="EMBL" id="KJ865409">
    <property type="protein sequence ID" value="AIG89803.1"/>
    <property type="molecule type" value="Genomic_DNA"/>
</dbReference>
<dbReference type="GeneID" id="19989165"/>
<reference evidence="3 7" key="4">
    <citation type="journal article" date="2017" name="Genome Biol.">
        <title>New reference genome sequences of hot pepper reveal the massive evolution of plant disease-resistance genes by retroduplication.</title>
        <authorList>
            <person name="Kim S."/>
            <person name="Park J."/>
            <person name="Yeom S.I."/>
            <person name="Kim Y.M."/>
            <person name="Seo E."/>
            <person name="Kim K.T."/>
            <person name="Kim M.S."/>
            <person name="Lee J.M."/>
            <person name="Cheong K."/>
            <person name="Shin H.S."/>
            <person name="Kim S.B."/>
            <person name="Han K."/>
            <person name="Lee J."/>
            <person name="Park M."/>
            <person name="Lee H.A."/>
            <person name="Lee H.Y."/>
            <person name="Lee Y."/>
            <person name="Oh S."/>
            <person name="Lee J.H."/>
            <person name="Choi E."/>
            <person name="Choi E."/>
            <person name="Lee S.E."/>
            <person name="Jeon J."/>
            <person name="Kim H."/>
            <person name="Choi G."/>
            <person name="Song H."/>
            <person name="Lee J."/>
            <person name="Lee S.C."/>
            <person name="Kwon J.K."/>
            <person name="Lee H.Y."/>
            <person name="Koo N."/>
            <person name="Hong Y."/>
            <person name="Kim R.W."/>
            <person name="Kang W.H."/>
            <person name="Huh J.H."/>
            <person name="Kang B.C."/>
            <person name="Yang T.J."/>
            <person name="Lee Y.H."/>
            <person name="Bennetzen J.L."/>
            <person name="Choi D."/>
        </authorList>
    </citation>
    <scope>NUCLEOTIDE SEQUENCE [LARGE SCALE GENOMIC DNA]</scope>
    <source>
        <strain evidence="7">cv. CM334</strain>
    </source>
</reference>
<keyword evidence="7" id="KW-1185">Reference proteome</keyword>
<reference evidence="2" key="3">
    <citation type="submission" date="2014-05" db="EMBL/GenBank/DDBJ databases">
        <title>Capsicum annuum strain Jeju mitochondrial DNA, complete genome.</title>
        <authorList>
            <person name="Jo Y.D."/>
            <person name="Choi Y."/>
            <person name="Kim D.-H."/>
            <person name="Kim B.-D."/>
            <person name="Kang B.-C."/>
        </authorList>
    </citation>
    <scope>NUCLEOTIDE SEQUENCE</scope>
</reference>
<dbReference type="EMBL" id="AYRZ02000087">
    <property type="protein sequence ID" value="PHT62302.1"/>
    <property type="molecule type" value="Genomic_DNA"/>
</dbReference>
<dbReference type="SMR" id="A0A075VTM3"/>
<dbReference type="KEGG" id="cann:19989165"/>
<name>A0A075VTM3_CAPAN</name>
<evidence type="ECO:0000313" key="3">
    <source>
        <dbReference type="EMBL" id="PHT61636.1"/>
    </source>
</evidence>